<feature type="region of interest" description="Disordered" evidence="1">
    <location>
        <begin position="906"/>
        <end position="935"/>
    </location>
</feature>
<name>A0AAD6S2Q2_9AGAR</name>
<dbReference type="EMBL" id="JARJCM010000295">
    <property type="protein sequence ID" value="KAJ7019398.1"/>
    <property type="molecule type" value="Genomic_DNA"/>
</dbReference>
<evidence type="ECO:0000313" key="3">
    <source>
        <dbReference type="Proteomes" id="UP001218188"/>
    </source>
</evidence>
<dbReference type="Proteomes" id="UP001218188">
    <property type="component" value="Unassembled WGS sequence"/>
</dbReference>
<evidence type="ECO:0000256" key="1">
    <source>
        <dbReference type="SAM" id="MobiDB-lite"/>
    </source>
</evidence>
<evidence type="ECO:0000313" key="2">
    <source>
        <dbReference type="EMBL" id="KAJ7019398.1"/>
    </source>
</evidence>
<reference evidence="2" key="1">
    <citation type="submission" date="2023-03" db="EMBL/GenBank/DDBJ databases">
        <title>Massive genome expansion in bonnet fungi (Mycena s.s.) driven by repeated elements and novel gene families across ecological guilds.</title>
        <authorList>
            <consortium name="Lawrence Berkeley National Laboratory"/>
            <person name="Harder C.B."/>
            <person name="Miyauchi S."/>
            <person name="Viragh M."/>
            <person name="Kuo A."/>
            <person name="Thoen E."/>
            <person name="Andreopoulos B."/>
            <person name="Lu D."/>
            <person name="Skrede I."/>
            <person name="Drula E."/>
            <person name="Henrissat B."/>
            <person name="Morin E."/>
            <person name="Kohler A."/>
            <person name="Barry K."/>
            <person name="LaButti K."/>
            <person name="Morin E."/>
            <person name="Salamov A."/>
            <person name="Lipzen A."/>
            <person name="Mereny Z."/>
            <person name="Hegedus B."/>
            <person name="Baldrian P."/>
            <person name="Stursova M."/>
            <person name="Weitz H."/>
            <person name="Taylor A."/>
            <person name="Grigoriev I.V."/>
            <person name="Nagy L.G."/>
            <person name="Martin F."/>
            <person name="Kauserud H."/>
        </authorList>
    </citation>
    <scope>NUCLEOTIDE SEQUENCE</scope>
    <source>
        <strain evidence="2">CBHHK200</strain>
    </source>
</reference>
<proteinExistence type="predicted"/>
<keyword evidence="3" id="KW-1185">Reference proteome</keyword>
<protein>
    <submittedName>
        <fullName evidence="2">Uncharacterized protein</fullName>
    </submittedName>
</protein>
<gene>
    <name evidence="2" type="ORF">C8F04DRAFT_1197747</name>
</gene>
<organism evidence="2 3">
    <name type="scientific">Mycena alexandri</name>
    <dbReference type="NCBI Taxonomy" id="1745969"/>
    <lineage>
        <taxon>Eukaryota</taxon>
        <taxon>Fungi</taxon>
        <taxon>Dikarya</taxon>
        <taxon>Basidiomycota</taxon>
        <taxon>Agaricomycotina</taxon>
        <taxon>Agaricomycetes</taxon>
        <taxon>Agaricomycetidae</taxon>
        <taxon>Agaricales</taxon>
        <taxon>Marasmiineae</taxon>
        <taxon>Mycenaceae</taxon>
        <taxon>Mycena</taxon>
    </lineage>
</organism>
<feature type="region of interest" description="Disordered" evidence="1">
    <location>
        <begin position="990"/>
        <end position="1013"/>
    </location>
</feature>
<feature type="compositionally biased region" description="Basic and acidic residues" evidence="1">
    <location>
        <begin position="906"/>
        <end position="917"/>
    </location>
</feature>
<accession>A0AAD6S2Q2</accession>
<comment type="caution">
    <text evidence="2">The sequence shown here is derived from an EMBL/GenBank/DDBJ whole genome shotgun (WGS) entry which is preliminary data.</text>
</comment>
<sequence length="1042" mass="115820">MRRAGACSSTKEERTPSMTYDVFEVARCTQGITYEFARRARRMREQLDEGSRRQRPKWWLDLYVVMRASGSTGTRRQYVESVPSGVGVQAEEARARAECRAAAMEVDEAAGSRGNPEEATGKIVAYAARDRAYTKFHRVRRSTMPIWLEEAGVALSIEIQELQRFRSRATEIQAAVGISTRAFRSLHFKILVATEKPFESVRRTESQTMKGELTSGRSLAVASLGEEGATLVHSLRCDVARRWEKAEAPGRTPISLFGLPLKNSTLKSRVASSGVLVQFKGKGGKLQNPQMAELASVENTEYLSKILDALEARGSGRGCAASRVKDSAHRRRFKRRRRICRSIVLALQGPMQVPWRARLEGAKSFERRARRMQREAMFACRRRSSEDAQLGRGEARADHRSQRPVGAQVAAGEFTLTRHLARAREVELMDDGRGSSVRHRLEVLQRVEIKPRWRSRHPQRGSPVRLRGLVERECIRRYGAQARTGELTYAGNSERERGHGGVAKDEGRAGRITWEGGARGERTLQREGMGLHEELECERAQDIPRRVRPAARTMSRAGGSTGAVHTESLRHGQAIAQAGRMHEGAQAEFTQKGSSSQSAKPDAFVGRRRLVVREWRRASRGSGASASGRRSSADADLYARETTAAHLPWFHVVGVFALERAQVTVRPVVLGVTAGTDAARPARDCACNAHMQGERYKGGLRVRSEDVDLTLYSTQKRRSHPWWRKVRNEDGDGVRVRARQSRGAEMSWKMKETEILAAESGLNVLKPAVQTFDWSDTMEERQRSLKSLETSSTPKRPCAEVAADACLGVATNRTRWWRERGRCRRRLLPRCRRHVNAAGANVSASVYRTAFTHIMRVERGERGRARHLIQKYPRVWARIKREVEDGLEDVVTGSLGCTSELTLSAELKDTRVEERPEGPSAQQEGSAEGGGGPITWAESSVEGYSVKETMRVGGIFVKGLDEAPAVVTIVKALGLRQALVNASMTRTESHSAGKQLMPLDGAAPQDAYPGYPRSGSCDLEQGADGEGQCSAPEFVALFTLRR</sequence>
<feature type="region of interest" description="Disordered" evidence="1">
    <location>
        <begin position="380"/>
        <end position="405"/>
    </location>
</feature>
<dbReference type="AlphaFoldDB" id="A0AAD6S2Q2"/>